<sequence>MLHDECERELSEAQDLFNVGSYFDFTEKGVDFSVYCNASGMGLGGVLMQKGKMLAYASRPLKDHERNYPTHDSELATDLNFRHSRWLELLKVYDITILYHPGKANVVVNALSRKTYSMGNVAAISVEE</sequence>
<dbReference type="PANTHER" id="PTHR34072">
    <property type="entry name" value="ENZYMATIC POLYPROTEIN-RELATED"/>
    <property type="match status" value="1"/>
</dbReference>
<reference evidence="2" key="1">
    <citation type="submission" date="2023-08" db="EMBL/GenBank/DDBJ databases">
        <title>A de novo genome assembly of Solanum verrucosum Schlechtendal, a Mexican diploid species geographically isolated from the other diploid A-genome species in potato relatives.</title>
        <authorList>
            <person name="Hosaka K."/>
        </authorList>
    </citation>
    <scope>NUCLEOTIDE SEQUENCE</scope>
    <source>
        <tissue evidence="2">Young leaves</tissue>
    </source>
</reference>
<dbReference type="Pfam" id="PF17919">
    <property type="entry name" value="RT_RNaseH_2"/>
    <property type="match status" value="1"/>
</dbReference>
<name>A0AAF0UA38_SOLVR</name>
<dbReference type="EMBL" id="CP133619">
    <property type="protein sequence ID" value="WMV41955.1"/>
    <property type="molecule type" value="Genomic_DNA"/>
</dbReference>
<dbReference type="PANTHER" id="PTHR34072:SF59">
    <property type="entry name" value="CCHC-TYPE INTEGRASE"/>
    <property type="match status" value="1"/>
</dbReference>
<evidence type="ECO:0000259" key="1">
    <source>
        <dbReference type="Pfam" id="PF17919"/>
    </source>
</evidence>
<dbReference type="InterPro" id="IPR043502">
    <property type="entry name" value="DNA/RNA_pol_sf"/>
</dbReference>
<protein>
    <recommendedName>
        <fullName evidence="1">Reverse transcriptase/retrotransposon-derived protein RNase H-like domain-containing protein</fullName>
    </recommendedName>
</protein>
<proteinExistence type="predicted"/>
<dbReference type="SUPFAM" id="SSF56672">
    <property type="entry name" value="DNA/RNA polymerases"/>
    <property type="match status" value="1"/>
</dbReference>
<organism evidence="2 3">
    <name type="scientific">Solanum verrucosum</name>
    <dbReference type="NCBI Taxonomy" id="315347"/>
    <lineage>
        <taxon>Eukaryota</taxon>
        <taxon>Viridiplantae</taxon>
        <taxon>Streptophyta</taxon>
        <taxon>Embryophyta</taxon>
        <taxon>Tracheophyta</taxon>
        <taxon>Spermatophyta</taxon>
        <taxon>Magnoliopsida</taxon>
        <taxon>eudicotyledons</taxon>
        <taxon>Gunneridae</taxon>
        <taxon>Pentapetalae</taxon>
        <taxon>asterids</taxon>
        <taxon>lamiids</taxon>
        <taxon>Solanales</taxon>
        <taxon>Solanaceae</taxon>
        <taxon>Solanoideae</taxon>
        <taxon>Solaneae</taxon>
        <taxon>Solanum</taxon>
    </lineage>
</organism>
<feature type="domain" description="Reverse transcriptase/retrotransposon-derived protein RNase H-like" evidence="1">
    <location>
        <begin position="4"/>
        <end position="77"/>
    </location>
</feature>
<gene>
    <name evidence="2" type="ORF">MTR67_035340</name>
</gene>
<evidence type="ECO:0000313" key="2">
    <source>
        <dbReference type="EMBL" id="WMV41955.1"/>
    </source>
</evidence>
<dbReference type="Proteomes" id="UP001234989">
    <property type="component" value="Chromosome 8"/>
</dbReference>
<accession>A0AAF0UA38</accession>
<dbReference type="AlphaFoldDB" id="A0AAF0UA38"/>
<keyword evidence="3" id="KW-1185">Reference proteome</keyword>
<dbReference type="InterPro" id="IPR041577">
    <property type="entry name" value="RT_RNaseH_2"/>
</dbReference>
<evidence type="ECO:0000313" key="3">
    <source>
        <dbReference type="Proteomes" id="UP001234989"/>
    </source>
</evidence>